<dbReference type="Gene3D" id="3.40.50.300">
    <property type="entry name" value="P-loop containing nucleotide triphosphate hydrolases"/>
    <property type="match status" value="1"/>
</dbReference>
<protein>
    <submittedName>
        <fullName evidence="1">ABC transporter ATP-binding protein</fullName>
    </submittedName>
</protein>
<dbReference type="CDD" id="cd03230">
    <property type="entry name" value="ABC_DR_subfamily_A"/>
    <property type="match status" value="1"/>
</dbReference>
<dbReference type="InterPro" id="IPR051782">
    <property type="entry name" value="ABC_Transporter_VariousFunc"/>
</dbReference>
<gene>
    <name evidence="1" type="ORF">IMCC3088_2453</name>
</gene>
<dbReference type="Pfam" id="PF00005">
    <property type="entry name" value="ABC_tran"/>
    <property type="match status" value="1"/>
</dbReference>
<accession>F3L484</accession>
<sequence length="285" mass="31726">MTNIIEVSNLTKQYQGNYAIKSLDWRVGGGSIVGLIGPNGAGKTTLLRALLGLTHSEGTLQVMGKDPRTERHQLMQDVAFIADTAVLPRWLRVDQLISYVEGVQPKFDRAKAERFLDQTSVGPKARIGTLSKGMMVQLHLALTLAVDARLLILDEPTLGLDILYRKQFFDQLLNDYFDAERTIVISTHQVEEVQHILTHFVFLKNGEMLMNAPMTALEDRFVEVHALGENAALVNRLRYFGSRHILGGQAFIFDSVPRHELEQYGACHTPAISDLFVAAMAGGVR</sequence>
<dbReference type="RefSeq" id="WP_009576623.1">
    <property type="nucleotide sequence ID" value="NZ_AEIG01000077.1"/>
</dbReference>
<reference evidence="1 2" key="1">
    <citation type="journal article" date="2011" name="J. Bacteriol.">
        <title>Genome sequence of strain IMCC3088, a proteorhodopsin-containing marine bacterium belonging to the OM60/NOR5 clade.</title>
        <authorList>
            <person name="Jang Y."/>
            <person name="Oh H.M."/>
            <person name="Kang I."/>
            <person name="Lee K."/>
            <person name="Yang S.J."/>
            <person name="Cho J.C."/>
        </authorList>
    </citation>
    <scope>NUCLEOTIDE SEQUENCE [LARGE SCALE GENOMIC DNA]</scope>
    <source>
        <strain evidence="1 2">IMCC3088</strain>
    </source>
</reference>
<name>F3L484_9GAMM</name>
<proteinExistence type="predicted"/>
<dbReference type="InterPro" id="IPR003439">
    <property type="entry name" value="ABC_transporter-like_ATP-bd"/>
</dbReference>
<dbReference type="Proteomes" id="UP000005615">
    <property type="component" value="Unassembled WGS sequence"/>
</dbReference>
<dbReference type="PANTHER" id="PTHR42939">
    <property type="entry name" value="ABC TRANSPORTER ATP-BINDING PROTEIN ALBC-RELATED"/>
    <property type="match status" value="1"/>
</dbReference>
<keyword evidence="1" id="KW-0067">ATP-binding</keyword>
<dbReference type="GO" id="GO:0016887">
    <property type="term" value="F:ATP hydrolysis activity"/>
    <property type="evidence" value="ECO:0007669"/>
    <property type="project" value="InterPro"/>
</dbReference>
<evidence type="ECO:0000313" key="2">
    <source>
        <dbReference type="Proteomes" id="UP000005615"/>
    </source>
</evidence>
<keyword evidence="2" id="KW-1185">Reference proteome</keyword>
<dbReference type="STRING" id="2518989.IMCC3088_2453"/>
<dbReference type="OrthoDB" id="9804819at2"/>
<dbReference type="GO" id="GO:0005524">
    <property type="term" value="F:ATP binding"/>
    <property type="evidence" value="ECO:0007669"/>
    <property type="project" value="UniProtKB-KW"/>
</dbReference>
<evidence type="ECO:0000313" key="1">
    <source>
        <dbReference type="EMBL" id="EGG28856.1"/>
    </source>
</evidence>
<organism evidence="1 2">
    <name type="scientific">Aequoribacter fuscus</name>
    <dbReference type="NCBI Taxonomy" id="2518989"/>
    <lineage>
        <taxon>Bacteria</taxon>
        <taxon>Pseudomonadati</taxon>
        <taxon>Pseudomonadota</taxon>
        <taxon>Gammaproteobacteria</taxon>
        <taxon>Cellvibrionales</taxon>
        <taxon>Halieaceae</taxon>
        <taxon>Aequoribacter</taxon>
    </lineage>
</organism>
<dbReference type="AlphaFoldDB" id="F3L484"/>
<dbReference type="SUPFAM" id="SSF52540">
    <property type="entry name" value="P-loop containing nucleoside triphosphate hydrolases"/>
    <property type="match status" value="1"/>
</dbReference>
<dbReference type="InterPro" id="IPR003593">
    <property type="entry name" value="AAA+_ATPase"/>
</dbReference>
<dbReference type="EMBL" id="AEIG01000077">
    <property type="protein sequence ID" value="EGG28856.1"/>
    <property type="molecule type" value="Genomic_DNA"/>
</dbReference>
<dbReference type="SMART" id="SM00382">
    <property type="entry name" value="AAA"/>
    <property type="match status" value="1"/>
</dbReference>
<comment type="caution">
    <text evidence="1">The sequence shown here is derived from an EMBL/GenBank/DDBJ whole genome shotgun (WGS) entry which is preliminary data.</text>
</comment>
<dbReference type="eggNOG" id="COG1131">
    <property type="taxonomic scope" value="Bacteria"/>
</dbReference>
<dbReference type="PANTHER" id="PTHR42939:SF1">
    <property type="entry name" value="ABC TRANSPORTER ATP-BINDING PROTEIN ALBC-RELATED"/>
    <property type="match status" value="1"/>
</dbReference>
<keyword evidence="1" id="KW-0547">Nucleotide-binding</keyword>
<dbReference type="PROSITE" id="PS50893">
    <property type="entry name" value="ABC_TRANSPORTER_2"/>
    <property type="match status" value="1"/>
</dbReference>
<dbReference type="InterPro" id="IPR027417">
    <property type="entry name" value="P-loop_NTPase"/>
</dbReference>